<protein>
    <recommendedName>
        <fullName evidence="4">DUF1876 domain-containing protein</fullName>
    </recommendedName>
</protein>
<dbReference type="SUPFAM" id="SSF143212">
    <property type="entry name" value="Rv2632c-like"/>
    <property type="match status" value="1"/>
</dbReference>
<dbReference type="InterPro" id="IPR015057">
    <property type="entry name" value="Rv2632c-like"/>
</dbReference>
<accession>A0A117RY49</accession>
<evidence type="ECO:0008006" key="4">
    <source>
        <dbReference type="Google" id="ProtNLM"/>
    </source>
</evidence>
<dbReference type="Proteomes" id="UP000053260">
    <property type="component" value="Unassembled WGS sequence"/>
</dbReference>
<dbReference type="Pfam" id="PF08962">
    <property type="entry name" value="Rv2632c-like"/>
    <property type="match status" value="1"/>
</dbReference>
<evidence type="ECO:0000256" key="1">
    <source>
        <dbReference type="SAM" id="MobiDB-lite"/>
    </source>
</evidence>
<reference evidence="2 3" key="1">
    <citation type="submission" date="2015-10" db="EMBL/GenBank/DDBJ databases">
        <title>Draft genome sequence of Streptomyces sp. RV15, isolated from a marine sponge.</title>
        <authorList>
            <person name="Ruckert C."/>
            <person name="Abdelmohsen U.R."/>
            <person name="Winkler A."/>
            <person name="Hentschel U."/>
            <person name="Kalinowski J."/>
            <person name="Kampfer P."/>
            <person name="Glaeser S."/>
        </authorList>
    </citation>
    <scope>NUCLEOTIDE SEQUENCE [LARGE SCALE GENOMIC DNA]</scope>
    <source>
        <strain evidence="2 3">RV15</strain>
    </source>
</reference>
<organism evidence="2 3">
    <name type="scientific">Streptomyces dysideae</name>
    <dbReference type="NCBI Taxonomy" id="909626"/>
    <lineage>
        <taxon>Bacteria</taxon>
        <taxon>Bacillati</taxon>
        <taxon>Actinomycetota</taxon>
        <taxon>Actinomycetes</taxon>
        <taxon>Kitasatosporales</taxon>
        <taxon>Streptomycetaceae</taxon>
        <taxon>Streptomyces</taxon>
    </lineage>
</organism>
<sequence length="103" mass="11335">MPHTVEWKVRLYLFEEEGTTKARVVLDTGTTELTGHGDAHRNPMDTDVPEIGDELAAGRALQDLGRQLVDVAEHDIEGMGAAATERRDRPETGWPLPDQMQGG</sequence>
<feature type="region of interest" description="Disordered" evidence="1">
    <location>
        <begin position="79"/>
        <end position="103"/>
    </location>
</feature>
<name>A0A117RY49_9ACTN</name>
<dbReference type="OrthoDB" id="4828144at2"/>
<dbReference type="InterPro" id="IPR038070">
    <property type="entry name" value="Rv2632c-like_sf"/>
</dbReference>
<dbReference type="AlphaFoldDB" id="A0A117RY49"/>
<evidence type="ECO:0000313" key="3">
    <source>
        <dbReference type="Proteomes" id="UP000053260"/>
    </source>
</evidence>
<dbReference type="STRING" id="909626.AQJ91_38335"/>
<proteinExistence type="predicted"/>
<dbReference type="RefSeq" id="WP_067031402.1">
    <property type="nucleotide sequence ID" value="NZ_KQ949109.1"/>
</dbReference>
<keyword evidence="3" id="KW-1185">Reference proteome</keyword>
<dbReference type="Gene3D" id="3.30.160.240">
    <property type="entry name" value="Rv1738"/>
    <property type="match status" value="1"/>
</dbReference>
<evidence type="ECO:0000313" key="2">
    <source>
        <dbReference type="EMBL" id="KUO15982.1"/>
    </source>
</evidence>
<gene>
    <name evidence="2" type="ORF">AQJ91_38335</name>
</gene>
<comment type="caution">
    <text evidence="2">The sequence shown here is derived from an EMBL/GenBank/DDBJ whole genome shotgun (WGS) entry which is preliminary data.</text>
</comment>
<dbReference type="EMBL" id="LMXB01000097">
    <property type="protein sequence ID" value="KUO15982.1"/>
    <property type="molecule type" value="Genomic_DNA"/>
</dbReference>